<dbReference type="EMBL" id="KL584777">
    <property type="protein sequence ID" value="KEQ91546.1"/>
    <property type="molecule type" value="Genomic_DNA"/>
</dbReference>
<evidence type="ECO:0000313" key="1">
    <source>
        <dbReference type="EMBL" id="KEQ91546.1"/>
    </source>
</evidence>
<evidence type="ECO:0008006" key="3">
    <source>
        <dbReference type="Google" id="ProtNLM"/>
    </source>
</evidence>
<dbReference type="RefSeq" id="XP_013340089.1">
    <property type="nucleotide sequence ID" value="XM_013484635.1"/>
</dbReference>
<accession>A0A074YXI2</accession>
<gene>
    <name evidence="1" type="ORF">AUEXF2481DRAFT_461982</name>
</gene>
<dbReference type="SUPFAM" id="SSF52047">
    <property type="entry name" value="RNI-like"/>
    <property type="match status" value="1"/>
</dbReference>
<dbReference type="GeneID" id="25368069"/>
<dbReference type="InterPro" id="IPR032675">
    <property type="entry name" value="LRR_dom_sf"/>
</dbReference>
<evidence type="ECO:0000313" key="2">
    <source>
        <dbReference type="Proteomes" id="UP000030641"/>
    </source>
</evidence>
<dbReference type="HOGENOM" id="CLU_698258_0_0_1"/>
<reference evidence="1 2" key="1">
    <citation type="journal article" date="2014" name="BMC Genomics">
        <title>Genome sequencing of four Aureobasidium pullulans varieties: biotechnological potential, stress tolerance, and description of new species.</title>
        <authorList>
            <person name="Gostin Ar C."/>
            <person name="Ohm R.A."/>
            <person name="Kogej T."/>
            <person name="Sonjak S."/>
            <person name="Turk M."/>
            <person name="Zajc J."/>
            <person name="Zalar P."/>
            <person name="Grube M."/>
            <person name="Sun H."/>
            <person name="Han J."/>
            <person name="Sharma A."/>
            <person name="Chiniquy J."/>
            <person name="Ngan C.Y."/>
            <person name="Lipzen A."/>
            <person name="Barry K."/>
            <person name="Grigoriev I.V."/>
            <person name="Gunde-Cimerman N."/>
        </authorList>
    </citation>
    <scope>NUCLEOTIDE SEQUENCE [LARGE SCALE GENOMIC DNA]</scope>
    <source>
        <strain evidence="1 2">EXF-2481</strain>
    </source>
</reference>
<dbReference type="InParanoid" id="A0A074YXI2"/>
<protein>
    <recommendedName>
        <fullName evidence="3">F-box domain-containing protein</fullName>
    </recommendedName>
</protein>
<proteinExistence type="predicted"/>
<organism evidence="1 2">
    <name type="scientific">Aureobasidium subglaciale (strain EXF-2481)</name>
    <name type="common">Aureobasidium pullulans var. subglaciale</name>
    <dbReference type="NCBI Taxonomy" id="1043005"/>
    <lineage>
        <taxon>Eukaryota</taxon>
        <taxon>Fungi</taxon>
        <taxon>Dikarya</taxon>
        <taxon>Ascomycota</taxon>
        <taxon>Pezizomycotina</taxon>
        <taxon>Dothideomycetes</taxon>
        <taxon>Dothideomycetidae</taxon>
        <taxon>Dothideales</taxon>
        <taxon>Saccotheciaceae</taxon>
        <taxon>Aureobasidium</taxon>
    </lineage>
</organism>
<dbReference type="Proteomes" id="UP000030641">
    <property type="component" value="Unassembled WGS sequence"/>
</dbReference>
<dbReference type="AlphaFoldDB" id="A0A074YXI2"/>
<dbReference type="Gene3D" id="3.80.10.10">
    <property type="entry name" value="Ribonuclease Inhibitor"/>
    <property type="match status" value="1"/>
</dbReference>
<name>A0A074YXI2_AURSE</name>
<dbReference type="OrthoDB" id="10319889at2759"/>
<sequence>MRRSNFGSQSVLGELTIQFYANKVRTLRLKTYRQTTTPAGLATIRRPRNTLSVWFNNLEWLIFEHKDETVMNWGLNVSQYLGPKLRMLRVEGSDQPQRPQDARDKYLPTLLNNCPLLYSLDIWREIPDATTAQLDQVVEGLPLRNLTTRGAAADALVDLSTLCILARKVGLTFLGTEAPINSVMTQILLNVIPNPFKELTSGYLNMDAWSVRTLLPLLPVLKNLTLTVNTASPIFSHLRFCNNLTLLQLNLPAGTWLDSTCQQCLAHLALKILAICDVNHQGLQPSLSNNDMSTFFSQMPLLEYLELKFQIPGFTPFDGAVFLKSLAVSCPKLQSLRLYYGWLDFDLNPTSILHTQPDPAHFPELKLFYLSSIIHPLGFIPTVHVPPLNPAVDVM</sequence>
<keyword evidence="2" id="KW-1185">Reference proteome</keyword>